<dbReference type="Pfam" id="PF13855">
    <property type="entry name" value="LRR_8"/>
    <property type="match status" value="1"/>
</dbReference>
<evidence type="ECO:0000256" key="2">
    <source>
        <dbReference type="ARBA" id="ARBA00009592"/>
    </source>
</evidence>
<comment type="caution">
    <text evidence="11">The sequence shown here is derived from an EMBL/GenBank/DDBJ whole genome shotgun (WGS) entry which is preliminary data.</text>
</comment>
<evidence type="ECO:0000256" key="8">
    <source>
        <dbReference type="ARBA" id="ARBA00023136"/>
    </source>
</evidence>
<dbReference type="Proteomes" id="UP000222542">
    <property type="component" value="Unassembled WGS sequence"/>
</dbReference>
<evidence type="ECO:0000256" key="9">
    <source>
        <dbReference type="ARBA" id="ARBA00023170"/>
    </source>
</evidence>
<accession>A0A2G2YLE2</accession>
<dbReference type="SUPFAM" id="SSF52058">
    <property type="entry name" value="L domain-like"/>
    <property type="match status" value="1"/>
</dbReference>
<dbReference type="EMBL" id="AYRZ02000010">
    <property type="protein sequence ID" value="PHT70515.1"/>
    <property type="molecule type" value="Genomic_DNA"/>
</dbReference>
<evidence type="ECO:0000256" key="7">
    <source>
        <dbReference type="ARBA" id="ARBA00022989"/>
    </source>
</evidence>
<dbReference type="InterPro" id="IPR032675">
    <property type="entry name" value="LRR_dom_sf"/>
</dbReference>
<gene>
    <name evidence="11" type="ORF">T459_25619</name>
</gene>
<evidence type="ECO:0000256" key="1">
    <source>
        <dbReference type="ARBA" id="ARBA00004251"/>
    </source>
</evidence>
<dbReference type="STRING" id="4072.A0A2G2YLE2"/>
<reference evidence="11 12" key="1">
    <citation type="journal article" date="2014" name="Nat. Genet.">
        <title>Genome sequence of the hot pepper provides insights into the evolution of pungency in Capsicum species.</title>
        <authorList>
            <person name="Kim S."/>
            <person name="Park M."/>
            <person name="Yeom S.I."/>
            <person name="Kim Y.M."/>
            <person name="Lee J.M."/>
            <person name="Lee H.A."/>
            <person name="Seo E."/>
            <person name="Choi J."/>
            <person name="Cheong K."/>
            <person name="Kim K.T."/>
            <person name="Jung K."/>
            <person name="Lee G.W."/>
            <person name="Oh S.K."/>
            <person name="Bae C."/>
            <person name="Kim S.B."/>
            <person name="Lee H.Y."/>
            <person name="Kim S.Y."/>
            <person name="Kim M.S."/>
            <person name="Kang B.C."/>
            <person name="Jo Y.D."/>
            <person name="Yang H.B."/>
            <person name="Jeong H.J."/>
            <person name="Kang W.H."/>
            <person name="Kwon J.K."/>
            <person name="Shin C."/>
            <person name="Lim J.Y."/>
            <person name="Park J.H."/>
            <person name="Huh J.H."/>
            <person name="Kim J.S."/>
            <person name="Kim B.D."/>
            <person name="Cohen O."/>
            <person name="Paran I."/>
            <person name="Suh M.C."/>
            <person name="Lee S.B."/>
            <person name="Kim Y.K."/>
            <person name="Shin Y."/>
            <person name="Noh S.J."/>
            <person name="Park J."/>
            <person name="Seo Y.S."/>
            <person name="Kwon S.Y."/>
            <person name="Kim H.A."/>
            <person name="Park J.M."/>
            <person name="Kim H.J."/>
            <person name="Choi S.B."/>
            <person name="Bosland P.W."/>
            <person name="Reeves G."/>
            <person name="Jo S.H."/>
            <person name="Lee B.W."/>
            <person name="Cho H.T."/>
            <person name="Choi H.S."/>
            <person name="Lee M.S."/>
            <person name="Yu Y."/>
            <person name="Do Choi Y."/>
            <person name="Park B.S."/>
            <person name="van Deynze A."/>
            <person name="Ashrafi H."/>
            <person name="Hill T."/>
            <person name="Kim W.T."/>
            <person name="Pai H.S."/>
            <person name="Ahn H.K."/>
            <person name="Yeam I."/>
            <person name="Giovannoni J.J."/>
            <person name="Rose J.K."/>
            <person name="Sorensen I."/>
            <person name="Lee S.J."/>
            <person name="Kim R.W."/>
            <person name="Choi I.Y."/>
            <person name="Choi B.S."/>
            <person name="Lim J.S."/>
            <person name="Lee Y.H."/>
            <person name="Choi D."/>
        </authorList>
    </citation>
    <scope>NUCLEOTIDE SEQUENCE [LARGE SCALE GENOMIC DNA]</scope>
    <source>
        <strain evidence="12">cv. CM334</strain>
    </source>
</reference>
<dbReference type="PANTHER" id="PTHR27004">
    <property type="entry name" value="RECEPTOR-LIKE PROTEIN 12 ISOFORM X1"/>
    <property type="match status" value="1"/>
</dbReference>
<dbReference type="FunFam" id="3.80.10.10:FF:000111">
    <property type="entry name" value="LRR receptor-like serine/threonine-protein kinase ERECTA"/>
    <property type="match status" value="1"/>
</dbReference>
<keyword evidence="3" id="KW-1003">Cell membrane</keyword>
<evidence type="ECO:0000256" key="3">
    <source>
        <dbReference type="ARBA" id="ARBA00022475"/>
    </source>
</evidence>
<evidence type="ECO:0000313" key="12">
    <source>
        <dbReference type="Proteomes" id="UP000222542"/>
    </source>
</evidence>
<comment type="subcellular location">
    <subcellularLocation>
        <location evidence="1">Cell membrane</location>
        <topology evidence="1">Single-pass type I membrane protein</topology>
    </subcellularLocation>
</comment>
<evidence type="ECO:0000313" key="11">
    <source>
        <dbReference type="EMBL" id="PHT70515.1"/>
    </source>
</evidence>
<dbReference type="GO" id="GO:0005886">
    <property type="term" value="C:plasma membrane"/>
    <property type="evidence" value="ECO:0007669"/>
    <property type="project" value="UniProtKB-SubCell"/>
</dbReference>
<protein>
    <recommendedName>
        <fullName evidence="13">Receptor-like protein 12</fullName>
    </recommendedName>
</protein>
<dbReference type="InterPro" id="IPR001611">
    <property type="entry name" value="Leu-rich_rpt"/>
</dbReference>
<keyword evidence="6" id="KW-0677">Repeat</keyword>
<dbReference type="OMA" id="CANCKCF"/>
<reference evidence="11 12" key="2">
    <citation type="journal article" date="2017" name="Genome Biol.">
        <title>New reference genome sequences of hot pepper reveal the massive evolution of plant disease-resistance genes by retroduplication.</title>
        <authorList>
            <person name="Kim S."/>
            <person name="Park J."/>
            <person name="Yeom S.I."/>
            <person name="Kim Y.M."/>
            <person name="Seo E."/>
            <person name="Kim K.T."/>
            <person name="Kim M.S."/>
            <person name="Lee J.M."/>
            <person name="Cheong K."/>
            <person name="Shin H.S."/>
            <person name="Kim S.B."/>
            <person name="Han K."/>
            <person name="Lee J."/>
            <person name="Park M."/>
            <person name="Lee H.A."/>
            <person name="Lee H.Y."/>
            <person name="Lee Y."/>
            <person name="Oh S."/>
            <person name="Lee J.H."/>
            <person name="Choi E."/>
            <person name="Choi E."/>
            <person name="Lee S.E."/>
            <person name="Jeon J."/>
            <person name="Kim H."/>
            <person name="Choi G."/>
            <person name="Song H."/>
            <person name="Lee J."/>
            <person name="Lee S.C."/>
            <person name="Kwon J.K."/>
            <person name="Lee H.Y."/>
            <person name="Koo N."/>
            <person name="Hong Y."/>
            <person name="Kim R.W."/>
            <person name="Kang W.H."/>
            <person name="Huh J.H."/>
            <person name="Kang B.C."/>
            <person name="Yang T.J."/>
            <person name="Lee Y.H."/>
            <person name="Bennetzen J.L."/>
            <person name="Choi D."/>
        </authorList>
    </citation>
    <scope>NUCLEOTIDE SEQUENCE [LARGE SCALE GENOMIC DNA]</scope>
    <source>
        <strain evidence="12">cv. CM334</strain>
    </source>
</reference>
<evidence type="ECO:0000256" key="6">
    <source>
        <dbReference type="ARBA" id="ARBA00022737"/>
    </source>
</evidence>
<evidence type="ECO:0000256" key="10">
    <source>
        <dbReference type="ARBA" id="ARBA00023180"/>
    </source>
</evidence>
<evidence type="ECO:0008006" key="13">
    <source>
        <dbReference type="Google" id="ProtNLM"/>
    </source>
</evidence>
<dbReference type="Gramene" id="PHT70515">
    <property type="protein sequence ID" value="PHT70515"/>
    <property type="gene ID" value="T459_25619"/>
</dbReference>
<keyword evidence="10" id="KW-0325">Glycoprotein</keyword>
<keyword evidence="9" id="KW-0675">Receptor</keyword>
<organism evidence="11 12">
    <name type="scientific">Capsicum annuum</name>
    <name type="common">Capsicum pepper</name>
    <dbReference type="NCBI Taxonomy" id="4072"/>
    <lineage>
        <taxon>Eukaryota</taxon>
        <taxon>Viridiplantae</taxon>
        <taxon>Streptophyta</taxon>
        <taxon>Embryophyta</taxon>
        <taxon>Tracheophyta</taxon>
        <taxon>Spermatophyta</taxon>
        <taxon>Magnoliopsida</taxon>
        <taxon>eudicotyledons</taxon>
        <taxon>Gunneridae</taxon>
        <taxon>Pentapetalae</taxon>
        <taxon>asterids</taxon>
        <taxon>lamiids</taxon>
        <taxon>Solanales</taxon>
        <taxon>Solanaceae</taxon>
        <taxon>Solanoideae</taxon>
        <taxon>Capsiceae</taxon>
        <taxon>Capsicum</taxon>
    </lineage>
</organism>
<keyword evidence="4" id="KW-0433">Leucine-rich repeat</keyword>
<evidence type="ECO:0000256" key="5">
    <source>
        <dbReference type="ARBA" id="ARBA00022692"/>
    </source>
</evidence>
<dbReference type="PANTHER" id="PTHR27004:SF463">
    <property type="entry name" value="RECEPTOR-LIKE PROTEIN 12"/>
    <property type="match status" value="1"/>
</dbReference>
<keyword evidence="12" id="KW-1185">Reference proteome</keyword>
<comment type="similarity">
    <text evidence="2">Belongs to the RLP family.</text>
</comment>
<name>A0A2G2YLE2_CAPAN</name>
<evidence type="ECO:0000256" key="4">
    <source>
        <dbReference type="ARBA" id="ARBA00022614"/>
    </source>
</evidence>
<keyword evidence="8" id="KW-0472">Membrane</keyword>
<sequence length="207" mass="23293">MEIVKIFVAFTSIDFSCNNFQGDLPETLGNLKPLYHLNFSHNALTGRLPKSLGKLTQLESLDVSVNQLSERIPDELASLTFLSFLNLSFNQLSGRISRGNQLQTFSAESFEGNTGLCDFPLKKTCSETNATGSSQFPSRHSEHETVDEKYVSFALGSSAAFGIITWLLLHSRKYNELIDRLLFRILGPREKSSRDKNQRRSRRVVSV</sequence>
<proteinExistence type="inferred from homology"/>
<dbReference type="Gene3D" id="3.80.10.10">
    <property type="entry name" value="Ribonuclease Inhibitor"/>
    <property type="match status" value="1"/>
</dbReference>
<keyword evidence="5" id="KW-0812">Transmembrane</keyword>
<dbReference type="AlphaFoldDB" id="A0A2G2YLE2"/>
<keyword evidence="7" id="KW-1133">Transmembrane helix</keyword>